<evidence type="ECO:0000313" key="3">
    <source>
        <dbReference type="Proteomes" id="UP001497623"/>
    </source>
</evidence>
<keyword evidence="1" id="KW-1133">Transmembrane helix</keyword>
<proteinExistence type="predicted"/>
<keyword evidence="1" id="KW-0812">Transmembrane</keyword>
<feature type="non-terminal residue" evidence="2">
    <location>
        <position position="117"/>
    </location>
</feature>
<name>A0AAV2PSD0_MEGNR</name>
<evidence type="ECO:0000313" key="2">
    <source>
        <dbReference type="EMBL" id="CAL4064308.1"/>
    </source>
</evidence>
<dbReference type="Proteomes" id="UP001497623">
    <property type="component" value="Unassembled WGS sequence"/>
</dbReference>
<protein>
    <submittedName>
        <fullName evidence="2">Uncharacterized protein</fullName>
    </submittedName>
</protein>
<gene>
    <name evidence="2" type="ORF">MNOR_LOCUS3957</name>
</gene>
<keyword evidence="3" id="KW-1185">Reference proteome</keyword>
<organism evidence="2 3">
    <name type="scientific">Meganyctiphanes norvegica</name>
    <name type="common">Northern krill</name>
    <name type="synonym">Thysanopoda norvegica</name>
    <dbReference type="NCBI Taxonomy" id="48144"/>
    <lineage>
        <taxon>Eukaryota</taxon>
        <taxon>Metazoa</taxon>
        <taxon>Ecdysozoa</taxon>
        <taxon>Arthropoda</taxon>
        <taxon>Crustacea</taxon>
        <taxon>Multicrustacea</taxon>
        <taxon>Malacostraca</taxon>
        <taxon>Eumalacostraca</taxon>
        <taxon>Eucarida</taxon>
        <taxon>Euphausiacea</taxon>
        <taxon>Euphausiidae</taxon>
        <taxon>Meganyctiphanes</taxon>
    </lineage>
</organism>
<feature type="transmembrane region" description="Helical" evidence="1">
    <location>
        <begin position="47"/>
        <end position="69"/>
    </location>
</feature>
<feature type="transmembrane region" description="Helical" evidence="1">
    <location>
        <begin position="6"/>
        <end position="26"/>
    </location>
</feature>
<dbReference type="AlphaFoldDB" id="A0AAV2PSD0"/>
<keyword evidence="1" id="KW-0472">Membrane</keyword>
<sequence>MCNISTFLRTLQIGIGLCCLVLLEVYKLDFADKSDSILVRSRTMTGHVALGSTLIISFPLVFGCCLGRGSAGLEGVYLSIAGVLNFVAGSFAIQNYYGEVTRDDDSISKEAIAGLAM</sequence>
<accession>A0AAV2PSD0</accession>
<reference evidence="2 3" key="1">
    <citation type="submission" date="2024-05" db="EMBL/GenBank/DDBJ databases">
        <authorList>
            <person name="Wallberg A."/>
        </authorList>
    </citation>
    <scope>NUCLEOTIDE SEQUENCE [LARGE SCALE GENOMIC DNA]</scope>
</reference>
<comment type="caution">
    <text evidence="2">The sequence shown here is derived from an EMBL/GenBank/DDBJ whole genome shotgun (WGS) entry which is preliminary data.</text>
</comment>
<dbReference type="EMBL" id="CAXKWB010001410">
    <property type="protein sequence ID" value="CAL4064308.1"/>
    <property type="molecule type" value="Genomic_DNA"/>
</dbReference>
<evidence type="ECO:0000256" key="1">
    <source>
        <dbReference type="SAM" id="Phobius"/>
    </source>
</evidence>
<feature type="transmembrane region" description="Helical" evidence="1">
    <location>
        <begin position="75"/>
        <end position="93"/>
    </location>
</feature>